<keyword evidence="3" id="KW-1185">Reference proteome</keyword>
<evidence type="ECO:0000313" key="3">
    <source>
        <dbReference type="Proteomes" id="UP000238426"/>
    </source>
</evidence>
<organism evidence="2 3">
    <name type="scientific">Aurantibacter aestuarii</name>
    <dbReference type="NCBI Taxonomy" id="1266046"/>
    <lineage>
        <taxon>Bacteria</taxon>
        <taxon>Pseudomonadati</taxon>
        <taxon>Bacteroidota</taxon>
        <taxon>Flavobacteriia</taxon>
        <taxon>Flavobacteriales</taxon>
        <taxon>Flavobacteriaceae</taxon>
        <taxon>Aurantibacter</taxon>
    </lineage>
</organism>
<dbReference type="Gene3D" id="3.40.50.1820">
    <property type="entry name" value="alpha/beta hydrolase"/>
    <property type="match status" value="1"/>
</dbReference>
<dbReference type="InterPro" id="IPR050266">
    <property type="entry name" value="AB_hydrolase_sf"/>
</dbReference>
<dbReference type="OrthoDB" id="252464at2"/>
<dbReference type="Pfam" id="PF00561">
    <property type="entry name" value="Abhydrolase_1"/>
    <property type="match status" value="1"/>
</dbReference>
<protein>
    <submittedName>
        <fullName evidence="2">Alpha/beta hydrolase</fullName>
    </submittedName>
</protein>
<name>A0A2T1NCK1_9FLAO</name>
<keyword evidence="2" id="KW-0378">Hydrolase</keyword>
<dbReference type="SUPFAM" id="SSF53474">
    <property type="entry name" value="alpha/beta-Hydrolases"/>
    <property type="match status" value="1"/>
</dbReference>
<dbReference type="PRINTS" id="PR00111">
    <property type="entry name" value="ABHYDROLASE"/>
</dbReference>
<dbReference type="PANTHER" id="PTHR43798">
    <property type="entry name" value="MONOACYLGLYCEROL LIPASE"/>
    <property type="match status" value="1"/>
</dbReference>
<dbReference type="GO" id="GO:0016787">
    <property type="term" value="F:hydrolase activity"/>
    <property type="evidence" value="ECO:0007669"/>
    <property type="project" value="UniProtKB-KW"/>
</dbReference>
<dbReference type="InterPro" id="IPR029058">
    <property type="entry name" value="AB_hydrolase_fold"/>
</dbReference>
<evidence type="ECO:0000259" key="1">
    <source>
        <dbReference type="Pfam" id="PF00561"/>
    </source>
</evidence>
<dbReference type="AlphaFoldDB" id="A0A2T1NCK1"/>
<gene>
    <name evidence="2" type="ORF">C7H52_02395</name>
</gene>
<dbReference type="InterPro" id="IPR000073">
    <property type="entry name" value="AB_hydrolase_1"/>
</dbReference>
<sequence length="258" mass="28843">MILNYKGAEVFYSVFGSGEPVVLIHGFLENSSMWDNLIPKLSKSNQIIVVDLLGHGNSHCIGYIHSMADFAEAIEEVLNNLQIPACQMVGHSLGGYVALSIAKRENIKVTGICLLNSTTKNDDVSRKLLRTRAVKNAKKFYESLVSMSINNLFYEKNRQKFENEIEAIKTEALKTPIQGYIAAQEGMMQRPDNTEFFKQSTFKKAIIAGINDSVIDFEELKQIANNTNAQFYALNGGHMSHVEALEDLEKVLSDFVIN</sequence>
<dbReference type="RefSeq" id="WP_106462287.1">
    <property type="nucleotide sequence ID" value="NZ_PXOQ01000007.1"/>
</dbReference>
<dbReference type="EMBL" id="PXOQ01000007">
    <property type="protein sequence ID" value="PSG90146.1"/>
    <property type="molecule type" value="Genomic_DNA"/>
</dbReference>
<feature type="domain" description="AB hydrolase-1" evidence="1">
    <location>
        <begin position="20"/>
        <end position="243"/>
    </location>
</feature>
<evidence type="ECO:0000313" key="2">
    <source>
        <dbReference type="EMBL" id="PSG90146.1"/>
    </source>
</evidence>
<comment type="caution">
    <text evidence="2">The sequence shown here is derived from an EMBL/GenBank/DDBJ whole genome shotgun (WGS) entry which is preliminary data.</text>
</comment>
<dbReference type="Proteomes" id="UP000238426">
    <property type="component" value="Unassembled WGS sequence"/>
</dbReference>
<proteinExistence type="predicted"/>
<accession>A0A2T1NCK1</accession>
<reference evidence="2 3" key="1">
    <citation type="submission" date="2018-03" db="EMBL/GenBank/DDBJ databases">
        <title>Mesoflavibacter sp. HG37 and Mesoflavibacter sp. HG96 sp.nov., two marine bacteria isolated from seawater of Western Pacific Ocean.</title>
        <authorList>
            <person name="Cheng H."/>
            <person name="Wu Y.-H."/>
            <person name="Guo L.-L."/>
            <person name="Xu X.-W."/>
        </authorList>
    </citation>
    <scope>NUCLEOTIDE SEQUENCE [LARGE SCALE GENOMIC DNA]</scope>
    <source>
        <strain evidence="2 3">KCTC 32269</strain>
    </source>
</reference>